<proteinExistence type="predicted"/>
<dbReference type="Ensembl" id="ENSBIXT00005017389.1">
    <property type="protein sequence ID" value="ENSBIXP00005033568.1"/>
    <property type="gene ID" value="ENSBIXG00005014425.1"/>
</dbReference>
<accession>A0A4W2HLZ8</accession>
<dbReference type="PANTHER" id="PTHR46785">
    <property type="entry name" value="VON WILLEBRAND FACTOR A DOMAIN-CONTAINING PROTEIN 3B"/>
    <property type="match status" value="1"/>
</dbReference>
<gene>
    <name evidence="3" type="primary">VWA3B</name>
</gene>
<dbReference type="Gene3D" id="3.40.50.410">
    <property type="entry name" value="von Willebrand factor, type A domain"/>
    <property type="match status" value="1"/>
</dbReference>
<dbReference type="SMART" id="SM00327">
    <property type="entry name" value="VWA"/>
    <property type="match status" value="1"/>
</dbReference>
<feature type="region of interest" description="Disordered" evidence="1">
    <location>
        <begin position="1"/>
        <end position="27"/>
    </location>
</feature>
<evidence type="ECO:0000259" key="2">
    <source>
        <dbReference type="PROSITE" id="PS50234"/>
    </source>
</evidence>
<dbReference type="SUPFAM" id="SSF53300">
    <property type="entry name" value="vWA-like"/>
    <property type="match status" value="1"/>
</dbReference>
<feature type="domain" description="VWFA" evidence="2">
    <location>
        <begin position="347"/>
        <end position="498"/>
    </location>
</feature>
<dbReference type="PANTHER" id="PTHR46785:SF1">
    <property type="entry name" value="VON WILLEBRAND FACTOR A DOMAIN-CONTAINING PROTEIN 3B"/>
    <property type="match status" value="1"/>
</dbReference>
<organism evidence="3 4">
    <name type="scientific">Bos indicus x Bos taurus</name>
    <name type="common">Hybrid cattle</name>
    <dbReference type="NCBI Taxonomy" id="30522"/>
    <lineage>
        <taxon>Eukaryota</taxon>
        <taxon>Metazoa</taxon>
        <taxon>Chordata</taxon>
        <taxon>Craniata</taxon>
        <taxon>Vertebrata</taxon>
        <taxon>Euteleostomi</taxon>
        <taxon>Mammalia</taxon>
        <taxon>Eutheria</taxon>
        <taxon>Laurasiatheria</taxon>
        <taxon>Artiodactyla</taxon>
        <taxon>Ruminantia</taxon>
        <taxon>Pecora</taxon>
        <taxon>Bovidae</taxon>
        <taxon>Bovinae</taxon>
        <taxon>Bos</taxon>
    </lineage>
</organism>
<dbReference type="PROSITE" id="PS50234">
    <property type="entry name" value="VWFA"/>
    <property type="match status" value="1"/>
</dbReference>
<evidence type="ECO:0000313" key="4">
    <source>
        <dbReference type="Proteomes" id="UP000429181"/>
    </source>
</evidence>
<name>A0A4W2HLZ8_BOBOX</name>
<dbReference type="InterPro" id="IPR002035">
    <property type="entry name" value="VWF_A"/>
</dbReference>
<dbReference type="GeneTree" id="ENSGT00940000157237"/>
<feature type="compositionally biased region" description="Basic and acidic residues" evidence="1">
    <location>
        <begin position="13"/>
        <end position="27"/>
    </location>
</feature>
<dbReference type="AlphaFoldDB" id="A0A4W2HLZ8"/>
<protein>
    <submittedName>
        <fullName evidence="3">von Willebrand factor A domain containing 3B</fullName>
    </submittedName>
</protein>
<reference evidence="3" key="2">
    <citation type="submission" date="2025-08" db="UniProtKB">
        <authorList>
            <consortium name="Ensembl"/>
        </authorList>
    </citation>
    <scope>IDENTIFICATION</scope>
</reference>
<feature type="compositionally biased region" description="Polar residues" evidence="1">
    <location>
        <begin position="1"/>
        <end position="12"/>
    </location>
</feature>
<dbReference type="InterPro" id="IPR036465">
    <property type="entry name" value="vWFA_dom_sf"/>
</dbReference>
<dbReference type="Pfam" id="PF13768">
    <property type="entry name" value="VWA_3"/>
    <property type="match status" value="2"/>
</dbReference>
<reference evidence="3 4" key="1">
    <citation type="submission" date="2018-11" db="EMBL/GenBank/DDBJ databases">
        <title>Haplotype-resolved cattle genomes.</title>
        <authorList>
            <person name="Low W.Y."/>
            <person name="Tearle R."/>
            <person name="Bickhart D.M."/>
            <person name="Rosen B.D."/>
            <person name="Koren S."/>
            <person name="Rhie A."/>
            <person name="Hiendleder S."/>
            <person name="Phillippy A.M."/>
            <person name="Smith T.P.L."/>
            <person name="Williams J.L."/>
        </authorList>
    </citation>
    <scope>NUCLEOTIDE SEQUENCE [LARGE SCALE GENOMIC DNA]</scope>
</reference>
<sequence>MEVPGSSSTISEEQPRKQEGLSDTRTDSVKQSLISSEEWLQLHGLKSNKLTLKQILSQIGFPHCEDYVMSLGRLVASRYADGLFPRIYTTEDGRVYNLTAKSELISQYMEHLTQAMESYKQRMDWLTSNSRQIFGVILEQCITIVLDFGGMLEEELSLCRDALTMVLQEQVAHIAKFNVIWVSQEPVKWQENAVPVTAPSIAAAISWVEKLPFELASSHTSRLEALLEAGKDEVELGSEKMYFSSGGRWRKLAAYWPRSRGWWPRLPRPAWPQQTMETNKKTVHAKYCSRFVHAPWKDGSLVHVCITKEKYTWFSERVHAVLAQIQRRIKWLQDGSQGLFGKVPSDCVYILIDTSHSMTGKLDLVKNKVIQLVQEQLKHKKKFNFVQFDAQASAWQEKLVEINEDNLKGAQAWIRDIKIGSSTNTLSALQIAFADEETQVIYLLTDGRPDQSPEMVMDQVKVFQKIPIYTISFCYNDEIANGFLKDLASLTGGEFHSYNFGCKDPYTPEAVQVRAS</sequence>
<dbReference type="CDD" id="cd00198">
    <property type="entry name" value="vWFA"/>
    <property type="match status" value="1"/>
</dbReference>
<evidence type="ECO:0000313" key="3">
    <source>
        <dbReference type="Ensembl" id="ENSBIXP00005033568.1"/>
    </source>
</evidence>
<evidence type="ECO:0000256" key="1">
    <source>
        <dbReference type="SAM" id="MobiDB-lite"/>
    </source>
</evidence>
<dbReference type="Proteomes" id="UP000429181">
    <property type="component" value="Chromosome 11"/>
</dbReference>